<dbReference type="InterPro" id="IPR002734">
    <property type="entry name" value="RibDG_C"/>
</dbReference>
<sequence>MGRIIVEQIVSADGYAAGPDGGIGFFGSSGDLADPEMEDEQMRMLDTVGAIVLGRTTYAMFEAYWPDTSPQAERVATPINALPKYVVSSTLTSAPWGSRGDQARILQGDGVASLRALRNHSAGDLIVWGSLTLTDALLRAGEVDVLRLRMLPVLIGAGRSFAPPDLGQRPLILDRARTFACGAQLLVWRFA</sequence>
<keyword evidence="3" id="KW-1185">Reference proteome</keyword>
<dbReference type="Pfam" id="PF01872">
    <property type="entry name" value="RibD_C"/>
    <property type="match status" value="1"/>
</dbReference>
<name>A0ABT6JS28_9GAMM</name>
<evidence type="ECO:0000313" key="3">
    <source>
        <dbReference type="Proteomes" id="UP001156873"/>
    </source>
</evidence>
<dbReference type="Proteomes" id="UP001156873">
    <property type="component" value="Unassembled WGS sequence"/>
</dbReference>
<accession>A0ABT6JS28</accession>
<dbReference type="InterPro" id="IPR024072">
    <property type="entry name" value="DHFR-like_dom_sf"/>
</dbReference>
<feature type="domain" description="Bacterial bifunctional deaminase-reductase C-terminal" evidence="1">
    <location>
        <begin position="4"/>
        <end position="183"/>
    </location>
</feature>
<dbReference type="RefSeq" id="WP_280577487.1">
    <property type="nucleotide sequence ID" value="NZ_JARXRO010000012.1"/>
</dbReference>
<protein>
    <submittedName>
        <fullName evidence="2">Dihydrofolate reductase family protein</fullName>
    </submittedName>
</protein>
<gene>
    <name evidence="2" type="ORF">QFW81_04970</name>
</gene>
<dbReference type="SUPFAM" id="SSF53597">
    <property type="entry name" value="Dihydrofolate reductase-like"/>
    <property type="match status" value="1"/>
</dbReference>
<comment type="caution">
    <text evidence="2">The sequence shown here is derived from an EMBL/GenBank/DDBJ whole genome shotgun (WGS) entry which is preliminary data.</text>
</comment>
<evidence type="ECO:0000259" key="1">
    <source>
        <dbReference type="Pfam" id="PF01872"/>
    </source>
</evidence>
<dbReference type="Gene3D" id="3.40.430.10">
    <property type="entry name" value="Dihydrofolate Reductase, subunit A"/>
    <property type="match status" value="1"/>
</dbReference>
<evidence type="ECO:0000313" key="2">
    <source>
        <dbReference type="EMBL" id="MDH5833278.1"/>
    </source>
</evidence>
<dbReference type="EMBL" id="JARXRO010000012">
    <property type="protein sequence ID" value="MDH5833278.1"/>
    <property type="molecule type" value="Genomic_DNA"/>
</dbReference>
<organism evidence="2 3">
    <name type="scientific">Luteimonas kalidii</name>
    <dbReference type="NCBI Taxonomy" id="3042025"/>
    <lineage>
        <taxon>Bacteria</taxon>
        <taxon>Pseudomonadati</taxon>
        <taxon>Pseudomonadota</taxon>
        <taxon>Gammaproteobacteria</taxon>
        <taxon>Lysobacterales</taxon>
        <taxon>Lysobacteraceae</taxon>
        <taxon>Luteimonas</taxon>
    </lineage>
</organism>
<proteinExistence type="predicted"/>
<reference evidence="2 3" key="1">
    <citation type="submission" date="2023-04" db="EMBL/GenBank/DDBJ databases">
        <title>Luteimonas sp. M1R5S59.</title>
        <authorList>
            <person name="Sun J.-Q."/>
        </authorList>
    </citation>
    <scope>NUCLEOTIDE SEQUENCE [LARGE SCALE GENOMIC DNA]</scope>
    <source>
        <strain evidence="2 3">M1R5S59</strain>
    </source>
</reference>